<dbReference type="GO" id="GO:0070507">
    <property type="term" value="P:regulation of microtubule cytoskeleton organization"/>
    <property type="evidence" value="ECO:0007669"/>
    <property type="project" value="TreeGrafter"/>
</dbReference>
<evidence type="ECO:0000256" key="4">
    <source>
        <dbReference type="SAM" id="MobiDB-lite"/>
    </source>
</evidence>
<accession>A0AAV4IEY8</accession>
<evidence type="ECO:0000256" key="3">
    <source>
        <dbReference type="SAM" id="Coils"/>
    </source>
</evidence>
<evidence type="ECO:0000256" key="1">
    <source>
        <dbReference type="ARBA" id="ARBA00010061"/>
    </source>
</evidence>
<comment type="caution">
    <text evidence="5">The sequence shown here is derived from an EMBL/GenBank/DDBJ whole genome shotgun (WGS) entry which is preliminary data.</text>
</comment>
<protein>
    <submittedName>
        <fullName evidence="5">Protein bicaudal D</fullName>
    </submittedName>
</protein>
<reference evidence="5 6" key="1">
    <citation type="journal article" date="2021" name="Elife">
        <title>Chloroplast acquisition without the gene transfer in kleptoplastic sea slugs, Plakobranchus ocellatus.</title>
        <authorList>
            <person name="Maeda T."/>
            <person name="Takahashi S."/>
            <person name="Yoshida T."/>
            <person name="Shimamura S."/>
            <person name="Takaki Y."/>
            <person name="Nagai Y."/>
            <person name="Toyoda A."/>
            <person name="Suzuki Y."/>
            <person name="Arimoto A."/>
            <person name="Ishii H."/>
            <person name="Satoh N."/>
            <person name="Nishiyama T."/>
            <person name="Hasebe M."/>
            <person name="Maruyama T."/>
            <person name="Minagawa J."/>
            <person name="Obokata J."/>
            <person name="Shigenobu S."/>
        </authorList>
    </citation>
    <scope>NUCLEOTIDE SEQUENCE [LARGE SCALE GENOMIC DNA]</scope>
</reference>
<sequence>MLQTQLALSKHHSTFRRHHESGVHQEEKFLEETAQREEIYQSSITDLEQDLKNTRANLVRVTTENERLAAEISELNHQ</sequence>
<proteinExistence type="inferred from homology"/>
<name>A0AAV4IEY8_9GAST</name>
<keyword evidence="2 3" id="KW-0175">Coiled coil</keyword>
<dbReference type="Pfam" id="PF09730">
    <property type="entry name" value="BicD"/>
    <property type="match status" value="1"/>
</dbReference>
<dbReference type="GO" id="GO:0072393">
    <property type="term" value="P:microtubule anchoring at microtubule organizing center"/>
    <property type="evidence" value="ECO:0007669"/>
    <property type="project" value="TreeGrafter"/>
</dbReference>
<keyword evidence="6" id="KW-1185">Reference proteome</keyword>
<dbReference type="GO" id="GO:0008093">
    <property type="term" value="F:cytoskeletal anchor activity"/>
    <property type="evidence" value="ECO:0007669"/>
    <property type="project" value="InterPro"/>
</dbReference>
<evidence type="ECO:0000313" key="6">
    <source>
        <dbReference type="Proteomes" id="UP000762676"/>
    </source>
</evidence>
<evidence type="ECO:0000256" key="2">
    <source>
        <dbReference type="ARBA" id="ARBA00023054"/>
    </source>
</evidence>
<dbReference type="GO" id="GO:0005794">
    <property type="term" value="C:Golgi apparatus"/>
    <property type="evidence" value="ECO:0007669"/>
    <property type="project" value="TreeGrafter"/>
</dbReference>
<feature type="region of interest" description="Disordered" evidence="4">
    <location>
        <begin position="1"/>
        <end position="24"/>
    </location>
</feature>
<gene>
    <name evidence="5" type="ORF">ElyMa_003018300</name>
</gene>
<organism evidence="5 6">
    <name type="scientific">Elysia marginata</name>
    <dbReference type="NCBI Taxonomy" id="1093978"/>
    <lineage>
        <taxon>Eukaryota</taxon>
        <taxon>Metazoa</taxon>
        <taxon>Spiralia</taxon>
        <taxon>Lophotrochozoa</taxon>
        <taxon>Mollusca</taxon>
        <taxon>Gastropoda</taxon>
        <taxon>Heterobranchia</taxon>
        <taxon>Euthyneura</taxon>
        <taxon>Panpulmonata</taxon>
        <taxon>Sacoglossa</taxon>
        <taxon>Placobranchoidea</taxon>
        <taxon>Plakobranchidae</taxon>
        <taxon>Elysia</taxon>
    </lineage>
</organism>
<evidence type="ECO:0000313" key="5">
    <source>
        <dbReference type="EMBL" id="GFS08624.1"/>
    </source>
</evidence>
<dbReference type="AlphaFoldDB" id="A0AAV4IEY8"/>
<feature type="compositionally biased region" description="Basic residues" evidence="4">
    <location>
        <begin position="9"/>
        <end position="19"/>
    </location>
</feature>
<dbReference type="Proteomes" id="UP000762676">
    <property type="component" value="Unassembled WGS sequence"/>
</dbReference>
<feature type="coiled-coil region" evidence="3">
    <location>
        <begin position="44"/>
        <end position="78"/>
    </location>
</feature>
<feature type="non-terminal residue" evidence="5">
    <location>
        <position position="78"/>
    </location>
</feature>
<dbReference type="GO" id="GO:0005829">
    <property type="term" value="C:cytosol"/>
    <property type="evidence" value="ECO:0007669"/>
    <property type="project" value="TreeGrafter"/>
</dbReference>
<dbReference type="EMBL" id="BMAT01006230">
    <property type="protein sequence ID" value="GFS08624.1"/>
    <property type="molecule type" value="Genomic_DNA"/>
</dbReference>
<dbReference type="GO" id="GO:0034452">
    <property type="term" value="F:dynactin binding"/>
    <property type="evidence" value="ECO:0007669"/>
    <property type="project" value="TreeGrafter"/>
</dbReference>
<dbReference type="GO" id="GO:0070840">
    <property type="term" value="F:dynein complex binding"/>
    <property type="evidence" value="ECO:0007669"/>
    <property type="project" value="InterPro"/>
</dbReference>
<dbReference type="InterPro" id="IPR018477">
    <property type="entry name" value="BICD"/>
</dbReference>
<comment type="similarity">
    <text evidence="1">Belongs to the BicD family.</text>
</comment>
<dbReference type="PANTHER" id="PTHR31233:SF6">
    <property type="entry name" value="PROTEIN BICAUDAL D"/>
    <property type="match status" value="1"/>
</dbReference>
<dbReference type="PANTHER" id="PTHR31233">
    <property type="entry name" value="BICAUDAL D FAMILY MEMBER"/>
    <property type="match status" value="1"/>
</dbReference>